<proteinExistence type="inferred from homology"/>
<accession>A0A077M417</accession>
<dbReference type="GO" id="GO:0015074">
    <property type="term" value="P:DNA integration"/>
    <property type="evidence" value="ECO:0007669"/>
    <property type="project" value="UniProtKB-KW"/>
</dbReference>
<dbReference type="Gene3D" id="1.10.150.130">
    <property type="match status" value="1"/>
</dbReference>
<dbReference type="Pfam" id="PF22022">
    <property type="entry name" value="Phage_int_M"/>
    <property type="match status" value="1"/>
</dbReference>
<dbReference type="STRING" id="1194083.BN12_60023"/>
<dbReference type="SUPFAM" id="SSF56349">
    <property type="entry name" value="DNA breaking-rejoining enzymes"/>
    <property type="match status" value="1"/>
</dbReference>
<dbReference type="InterPro" id="IPR010998">
    <property type="entry name" value="Integrase_recombinase_N"/>
</dbReference>
<evidence type="ECO:0000259" key="6">
    <source>
        <dbReference type="PROSITE" id="PS51900"/>
    </source>
</evidence>
<dbReference type="InterPro" id="IPR053876">
    <property type="entry name" value="Phage_int_M"/>
</dbReference>
<comment type="caution">
    <text evidence="7">The sequence shown here is derived from an EMBL/GenBank/DDBJ whole genome shotgun (WGS) entry which is preliminary data.</text>
</comment>
<dbReference type="RefSeq" id="WP_048549771.1">
    <property type="nucleotide sequence ID" value="NZ_HF570958.1"/>
</dbReference>
<gene>
    <name evidence="7" type="ORF">BN12_60023</name>
</gene>
<reference evidence="7 8" key="1">
    <citation type="journal article" date="2013" name="ISME J.">
        <title>A metabolic model for members of the genus Tetrasphaera involved in enhanced biological phosphorus removal.</title>
        <authorList>
            <person name="Kristiansen R."/>
            <person name="Nguyen H.T.T."/>
            <person name="Saunders A.M."/>
            <person name="Nielsen J.L."/>
            <person name="Wimmer R."/>
            <person name="Le V.Q."/>
            <person name="McIlroy S.J."/>
            <person name="Petrovski S."/>
            <person name="Seviour R.J."/>
            <person name="Calteau A."/>
            <person name="Nielsen K.L."/>
            <person name="Nielsen P.H."/>
        </authorList>
    </citation>
    <scope>NUCLEOTIDE SEQUENCE [LARGE SCALE GENOMIC DNA]</scope>
    <source>
        <strain evidence="7 8">T1-X7</strain>
    </source>
</reference>
<evidence type="ECO:0000313" key="8">
    <source>
        <dbReference type="Proteomes" id="UP000035721"/>
    </source>
</evidence>
<organism evidence="7 8">
    <name type="scientific">Nostocoides japonicum T1-X7</name>
    <dbReference type="NCBI Taxonomy" id="1194083"/>
    <lineage>
        <taxon>Bacteria</taxon>
        <taxon>Bacillati</taxon>
        <taxon>Actinomycetota</taxon>
        <taxon>Actinomycetes</taxon>
        <taxon>Micrococcales</taxon>
        <taxon>Intrasporangiaceae</taxon>
        <taxon>Nostocoides</taxon>
    </lineage>
</organism>
<dbReference type="PANTHER" id="PTHR30629:SF2">
    <property type="entry name" value="PROPHAGE INTEGRASE INTS-RELATED"/>
    <property type="match status" value="1"/>
</dbReference>
<keyword evidence="4" id="KW-0233">DNA recombination</keyword>
<dbReference type="GO" id="GO:0006310">
    <property type="term" value="P:DNA recombination"/>
    <property type="evidence" value="ECO:0007669"/>
    <property type="project" value="UniProtKB-KW"/>
</dbReference>
<protein>
    <submittedName>
        <fullName evidence="7">Putative Site-specific recombinase XerD</fullName>
    </submittedName>
</protein>
<dbReference type="InterPro" id="IPR050808">
    <property type="entry name" value="Phage_Integrase"/>
</dbReference>
<dbReference type="PROSITE" id="PS51900">
    <property type="entry name" value="CB"/>
    <property type="match status" value="1"/>
</dbReference>
<evidence type="ECO:0000313" key="7">
    <source>
        <dbReference type="EMBL" id="CCH79817.1"/>
    </source>
</evidence>
<evidence type="ECO:0000256" key="5">
    <source>
        <dbReference type="PROSITE-ProRule" id="PRU01248"/>
    </source>
</evidence>
<keyword evidence="8" id="KW-1185">Reference proteome</keyword>
<dbReference type="AlphaFoldDB" id="A0A077M417"/>
<keyword evidence="2" id="KW-0229">DNA integration</keyword>
<dbReference type="EMBL" id="CAJB01000392">
    <property type="protein sequence ID" value="CCH79817.1"/>
    <property type="molecule type" value="Genomic_DNA"/>
</dbReference>
<keyword evidence="3 5" id="KW-0238">DNA-binding</keyword>
<dbReference type="InterPro" id="IPR044068">
    <property type="entry name" value="CB"/>
</dbReference>
<evidence type="ECO:0000256" key="3">
    <source>
        <dbReference type="ARBA" id="ARBA00023125"/>
    </source>
</evidence>
<sequence length="369" mass="41298">MIVQTPGGRYGARVKFRGVVVADRTFDRRADAVRWETEQKRLLNEGDYVPPSAGRITVKEVAEEYRESREGQVAVRSWESDESALRVHIVPALGKLPVSSVTPMQIERFLTDLATRRSVRTAARVRTTLRGLFAYAVKTRSIRRSPAAGVRLPRPESHTGKVIEFEPFTLPLLLDVVEAPRATAGKYADLTLVLGLTGVRMGELRGLRVRDVTDVPYPGLAVKRSLPQSARTGRIVERATTKSGQRRVVPMSNLVQPVVAAWVEGKDPEDLLFPSPEGAYLRSSNWRRMTRWDSLAYWNATFRAPGSSSPLTFSRRRSPHVAASLRIGLARDFLPCLVDVKRAGALPPDAPKWREARHWHIKNQPQKAC</sequence>
<name>A0A077M417_9MICO</name>
<dbReference type="PANTHER" id="PTHR30629">
    <property type="entry name" value="PROPHAGE INTEGRASE"/>
    <property type="match status" value="1"/>
</dbReference>
<dbReference type="InterPro" id="IPR013762">
    <property type="entry name" value="Integrase-like_cat_sf"/>
</dbReference>
<evidence type="ECO:0000256" key="4">
    <source>
        <dbReference type="ARBA" id="ARBA00023172"/>
    </source>
</evidence>
<dbReference type="Gene3D" id="1.10.443.10">
    <property type="entry name" value="Intergrase catalytic core"/>
    <property type="match status" value="1"/>
</dbReference>
<feature type="domain" description="Core-binding (CB)" evidence="6">
    <location>
        <begin position="56"/>
        <end position="137"/>
    </location>
</feature>
<dbReference type="GO" id="GO:0003677">
    <property type="term" value="F:DNA binding"/>
    <property type="evidence" value="ECO:0007669"/>
    <property type="project" value="UniProtKB-UniRule"/>
</dbReference>
<evidence type="ECO:0000256" key="2">
    <source>
        <dbReference type="ARBA" id="ARBA00022908"/>
    </source>
</evidence>
<comment type="similarity">
    <text evidence="1">Belongs to the 'phage' integrase family.</text>
</comment>
<dbReference type="Proteomes" id="UP000035721">
    <property type="component" value="Unassembled WGS sequence"/>
</dbReference>
<evidence type="ECO:0000256" key="1">
    <source>
        <dbReference type="ARBA" id="ARBA00008857"/>
    </source>
</evidence>
<dbReference type="InterPro" id="IPR011010">
    <property type="entry name" value="DNA_brk_join_enz"/>
</dbReference>